<proteinExistence type="predicted"/>
<reference evidence="2" key="1">
    <citation type="submission" date="2022-11" db="UniProtKB">
        <authorList>
            <consortium name="WormBaseParasite"/>
        </authorList>
    </citation>
    <scope>IDENTIFICATION</scope>
</reference>
<keyword evidence="1" id="KW-1185">Reference proteome</keyword>
<dbReference type="InterPro" id="IPR004000">
    <property type="entry name" value="Actin"/>
</dbReference>
<evidence type="ECO:0000313" key="1">
    <source>
        <dbReference type="Proteomes" id="UP000887578"/>
    </source>
</evidence>
<dbReference type="PANTHER" id="PTHR11937">
    <property type="entry name" value="ACTIN"/>
    <property type="match status" value="1"/>
</dbReference>
<dbReference type="Pfam" id="PF00022">
    <property type="entry name" value="Actin"/>
    <property type="match status" value="1"/>
</dbReference>
<dbReference type="WBParaSite" id="PDA_v2.g7630.t1">
    <property type="protein sequence ID" value="PDA_v2.g7630.t1"/>
    <property type="gene ID" value="PDA_v2.g7630"/>
</dbReference>
<protein>
    <submittedName>
        <fullName evidence="2">Uncharacterized protein</fullName>
    </submittedName>
</protein>
<sequence>MSVENEYLLRGEDVSALVFDIRSNALVGGYGGLYTAPQCSVAPYVGVRDEESGISKNQRFIDDPNVYIPREGTQLKKYIEKSKIVDWDLFENVFEYLVADKLRFDPSLSPMLFIEGNVYDRKHREKLAEILFEKFNSRALCVMPVAPLIMFVLVTLV</sequence>
<dbReference type="Gene3D" id="3.30.420.40">
    <property type="match status" value="1"/>
</dbReference>
<dbReference type="InterPro" id="IPR043129">
    <property type="entry name" value="ATPase_NBD"/>
</dbReference>
<dbReference type="AlphaFoldDB" id="A0A914QUI1"/>
<organism evidence="1 2">
    <name type="scientific">Panagrolaimus davidi</name>
    <dbReference type="NCBI Taxonomy" id="227884"/>
    <lineage>
        <taxon>Eukaryota</taxon>
        <taxon>Metazoa</taxon>
        <taxon>Ecdysozoa</taxon>
        <taxon>Nematoda</taxon>
        <taxon>Chromadorea</taxon>
        <taxon>Rhabditida</taxon>
        <taxon>Tylenchina</taxon>
        <taxon>Panagrolaimomorpha</taxon>
        <taxon>Panagrolaimoidea</taxon>
        <taxon>Panagrolaimidae</taxon>
        <taxon>Panagrolaimus</taxon>
    </lineage>
</organism>
<dbReference type="SUPFAM" id="SSF53067">
    <property type="entry name" value="Actin-like ATPase domain"/>
    <property type="match status" value="1"/>
</dbReference>
<evidence type="ECO:0000313" key="2">
    <source>
        <dbReference type="WBParaSite" id="PDA_v2.g7630.t1"/>
    </source>
</evidence>
<dbReference type="Proteomes" id="UP000887578">
    <property type="component" value="Unplaced"/>
</dbReference>
<name>A0A914QUI1_9BILA</name>
<accession>A0A914QUI1</accession>